<dbReference type="InterPro" id="IPR035897">
    <property type="entry name" value="Toll_tir_struct_dom_sf"/>
</dbReference>
<dbReference type="InterPro" id="IPR019734">
    <property type="entry name" value="TPR_rpt"/>
</dbReference>
<dbReference type="Gene3D" id="3.40.50.10070">
    <property type="entry name" value="TolB, N-terminal domain"/>
    <property type="match status" value="1"/>
</dbReference>
<gene>
    <name evidence="3" type="ORF">LZ518_10005</name>
</gene>
<dbReference type="Gene3D" id="1.25.40.10">
    <property type="entry name" value="Tetratricopeptide repeat domain"/>
    <property type="match status" value="2"/>
</dbReference>
<dbReference type="SUPFAM" id="SSF48452">
    <property type="entry name" value="TPR-like"/>
    <property type="match status" value="1"/>
</dbReference>
<keyword evidence="1" id="KW-0802">TPR repeat</keyword>
<evidence type="ECO:0000256" key="1">
    <source>
        <dbReference type="PROSITE-ProRule" id="PRU00339"/>
    </source>
</evidence>
<dbReference type="Proteomes" id="UP001165383">
    <property type="component" value="Unassembled WGS sequence"/>
</dbReference>
<dbReference type="Pfam" id="PF13676">
    <property type="entry name" value="TIR_2"/>
    <property type="match status" value="1"/>
</dbReference>
<reference evidence="3" key="1">
    <citation type="submission" date="2022-05" db="EMBL/GenBank/DDBJ databases">
        <authorList>
            <person name="Jo J.-H."/>
            <person name="Im W.-T."/>
        </authorList>
    </citation>
    <scope>NUCLEOTIDE SEQUENCE</scope>
    <source>
        <strain evidence="3">RB56-2</strain>
    </source>
</reference>
<accession>A0ABT0SBH2</accession>
<dbReference type="SUPFAM" id="SSF52200">
    <property type="entry name" value="Toll/Interleukin receptor TIR domain"/>
    <property type="match status" value="1"/>
</dbReference>
<evidence type="ECO:0000313" key="4">
    <source>
        <dbReference type="Proteomes" id="UP001165383"/>
    </source>
</evidence>
<dbReference type="InterPro" id="IPR011990">
    <property type="entry name" value="TPR-like_helical_dom_sf"/>
</dbReference>
<evidence type="ECO:0000259" key="2">
    <source>
        <dbReference type="Pfam" id="PF13676"/>
    </source>
</evidence>
<dbReference type="Gene3D" id="3.40.50.10140">
    <property type="entry name" value="Toll/interleukin-1 receptor homology (TIR) domain"/>
    <property type="match status" value="1"/>
</dbReference>
<proteinExistence type="predicted"/>
<dbReference type="PROSITE" id="PS50005">
    <property type="entry name" value="TPR"/>
    <property type="match status" value="1"/>
</dbReference>
<keyword evidence="4" id="KW-1185">Reference proteome</keyword>
<sequence length="644" mass="69093">MDPHAIEGAGPGEDYVFVSYCRSDERAATAIIDLLDRAGFHVWWDGLIPGGERFGTLISKALEGARAVVVLWSRQSVESAWVQDEASWARDRHRLVPLSLDGCEPPLGFRQFQCIDISRGGPKAGNPAMQRALRAITDIMGRDPVEVGPVSRLPRINRRSALAAGAAVAVVGGGFAAWRTLIAPGKADANSIAVLPFENLSGDPRQQYLSDGLAAELRSRLSRNSLLSVVGQASSNAFRDRDENAPAIARKLRVANVLDGNIRAAGGQLRIGVELIDGKSGFSKWSRTFDRPMANLLDLQSEVADAVGSALAAQLGSAGKEPTERSGGTTSVAAFDSYLRGKELFDSQRDEASDRAALGEFTNAIGHDPDYAAAHAARSRALAVIANQYAQAGERRRLYGQAVDEARLAIANAGQFPEGHAALGYALFYGMLDIGAADGPYRRALELGGGSAEVQSLCALYRARRRQFDQATAAIERAQALDPLNPSLFKTQGRIRFASGDYTGAIVAARRALELNPKLGGVHGDIGNAQLMLGQIDNAAREFGAEGVALLAIPGRAIVAIRRKDMAVAARELELLRREEGDNGLYQQAQILAQWGKRSEALDVLMHALSVGDSGLVYLASDPFLLSLHGDERFKSLLRQLHFV</sequence>
<feature type="domain" description="TIR" evidence="2">
    <location>
        <begin position="16"/>
        <end position="120"/>
    </location>
</feature>
<comment type="caution">
    <text evidence="3">The sequence shown here is derived from an EMBL/GenBank/DDBJ whole genome shotgun (WGS) entry which is preliminary data.</text>
</comment>
<dbReference type="RefSeq" id="WP_249915846.1">
    <property type="nucleotide sequence ID" value="NZ_JAMGBB010000001.1"/>
</dbReference>
<name>A0ABT0SBH2_9SPHN</name>
<dbReference type="EMBL" id="JAMGBB010000001">
    <property type="protein sequence ID" value="MCL6741464.1"/>
    <property type="molecule type" value="Genomic_DNA"/>
</dbReference>
<dbReference type="InterPro" id="IPR000157">
    <property type="entry name" value="TIR_dom"/>
</dbReference>
<dbReference type="SMART" id="SM00028">
    <property type="entry name" value="TPR"/>
    <property type="match status" value="3"/>
</dbReference>
<feature type="repeat" description="TPR" evidence="1">
    <location>
        <begin position="486"/>
        <end position="519"/>
    </location>
</feature>
<evidence type="ECO:0000313" key="3">
    <source>
        <dbReference type="EMBL" id="MCL6741464.1"/>
    </source>
</evidence>
<organism evidence="3 4">
    <name type="scientific">Sphingomonas brevis</name>
    <dbReference type="NCBI Taxonomy" id="2908206"/>
    <lineage>
        <taxon>Bacteria</taxon>
        <taxon>Pseudomonadati</taxon>
        <taxon>Pseudomonadota</taxon>
        <taxon>Alphaproteobacteria</taxon>
        <taxon>Sphingomonadales</taxon>
        <taxon>Sphingomonadaceae</taxon>
        <taxon>Sphingomonas</taxon>
    </lineage>
</organism>
<protein>
    <submittedName>
        <fullName evidence="3">TIR domain-containing protein</fullName>
    </submittedName>
</protein>